<evidence type="ECO:0000313" key="2">
    <source>
        <dbReference type="EMBL" id="TNN53705.1"/>
    </source>
</evidence>
<evidence type="ECO:0000313" key="3">
    <source>
        <dbReference type="Proteomes" id="UP000314294"/>
    </source>
</evidence>
<reference evidence="2 3" key="1">
    <citation type="submission" date="2019-03" db="EMBL/GenBank/DDBJ databases">
        <title>First draft genome of Liparis tanakae, snailfish: a comprehensive survey of snailfish specific genes.</title>
        <authorList>
            <person name="Kim W."/>
            <person name="Song I."/>
            <person name="Jeong J.-H."/>
            <person name="Kim D."/>
            <person name="Kim S."/>
            <person name="Ryu S."/>
            <person name="Song J.Y."/>
            <person name="Lee S.K."/>
        </authorList>
    </citation>
    <scope>NUCLEOTIDE SEQUENCE [LARGE SCALE GENOMIC DNA]</scope>
    <source>
        <tissue evidence="2">Muscle</tissue>
    </source>
</reference>
<gene>
    <name evidence="2" type="ORF">EYF80_036111</name>
</gene>
<accession>A0A4Z2GKB3</accession>
<keyword evidence="3" id="KW-1185">Reference proteome</keyword>
<dbReference type="Proteomes" id="UP000314294">
    <property type="component" value="Unassembled WGS sequence"/>
</dbReference>
<sequence length="83" mass="9484">MFRWSSATHPDEALMTERQNESKPIHEAAVRPGAAFRTTDVNDGKWHLTADLQGIRGDVLDFSTKCCHRRLKSTVQPFDSQRE</sequence>
<name>A0A4Z2GKB3_9TELE</name>
<proteinExistence type="predicted"/>
<comment type="caution">
    <text evidence="2">The sequence shown here is derived from an EMBL/GenBank/DDBJ whole genome shotgun (WGS) entry which is preliminary data.</text>
</comment>
<feature type="region of interest" description="Disordered" evidence="1">
    <location>
        <begin position="1"/>
        <end position="26"/>
    </location>
</feature>
<organism evidence="2 3">
    <name type="scientific">Liparis tanakae</name>
    <name type="common">Tanaka's snailfish</name>
    <dbReference type="NCBI Taxonomy" id="230148"/>
    <lineage>
        <taxon>Eukaryota</taxon>
        <taxon>Metazoa</taxon>
        <taxon>Chordata</taxon>
        <taxon>Craniata</taxon>
        <taxon>Vertebrata</taxon>
        <taxon>Euteleostomi</taxon>
        <taxon>Actinopterygii</taxon>
        <taxon>Neopterygii</taxon>
        <taxon>Teleostei</taxon>
        <taxon>Neoteleostei</taxon>
        <taxon>Acanthomorphata</taxon>
        <taxon>Eupercaria</taxon>
        <taxon>Perciformes</taxon>
        <taxon>Cottioidei</taxon>
        <taxon>Cottales</taxon>
        <taxon>Liparidae</taxon>
        <taxon>Liparis</taxon>
    </lineage>
</organism>
<evidence type="ECO:0000256" key="1">
    <source>
        <dbReference type="SAM" id="MobiDB-lite"/>
    </source>
</evidence>
<dbReference type="AlphaFoldDB" id="A0A4Z2GKB3"/>
<dbReference type="EMBL" id="SRLO01000508">
    <property type="protein sequence ID" value="TNN53705.1"/>
    <property type="molecule type" value="Genomic_DNA"/>
</dbReference>
<protein>
    <submittedName>
        <fullName evidence="2">Uncharacterized protein</fullName>
    </submittedName>
</protein>